<organism evidence="12 13">
    <name type="scientific">Vibrio vulnificus</name>
    <dbReference type="NCBI Taxonomy" id="672"/>
    <lineage>
        <taxon>Bacteria</taxon>
        <taxon>Pseudomonadati</taxon>
        <taxon>Pseudomonadota</taxon>
        <taxon>Gammaproteobacteria</taxon>
        <taxon>Vibrionales</taxon>
        <taxon>Vibrionaceae</taxon>
        <taxon>Vibrio</taxon>
    </lineage>
</organism>
<evidence type="ECO:0000256" key="9">
    <source>
        <dbReference type="SAM" id="Phobius"/>
    </source>
</evidence>
<dbReference type="InterPro" id="IPR032807">
    <property type="entry name" value="GNVR"/>
</dbReference>
<protein>
    <submittedName>
        <fullName evidence="12">Capsular biosynthesis protein</fullName>
    </submittedName>
</protein>
<evidence type="ECO:0000256" key="4">
    <source>
        <dbReference type="ARBA" id="ARBA00022741"/>
    </source>
</evidence>
<keyword evidence="4" id="KW-0547">Nucleotide-binding</keyword>
<feature type="coiled-coil region" evidence="8">
    <location>
        <begin position="247"/>
        <end position="335"/>
    </location>
</feature>
<dbReference type="InterPro" id="IPR003856">
    <property type="entry name" value="LPS_length_determ_N"/>
</dbReference>
<dbReference type="Gene3D" id="3.40.50.300">
    <property type="entry name" value="P-loop containing nucleotide triphosphate hydrolases"/>
    <property type="match status" value="1"/>
</dbReference>
<dbReference type="PANTHER" id="PTHR32309:SF13">
    <property type="entry name" value="FERRIC ENTEROBACTIN TRANSPORT PROTEIN FEPE"/>
    <property type="match status" value="1"/>
</dbReference>
<name>A0A2S3QV94_VIBVL</name>
<evidence type="ECO:0000259" key="10">
    <source>
        <dbReference type="Pfam" id="PF02706"/>
    </source>
</evidence>
<keyword evidence="5" id="KW-0067">ATP-binding</keyword>
<dbReference type="AlphaFoldDB" id="A0A2S3QV94"/>
<feature type="transmembrane region" description="Helical" evidence="9">
    <location>
        <begin position="29"/>
        <end position="48"/>
    </location>
</feature>
<evidence type="ECO:0000256" key="7">
    <source>
        <dbReference type="ARBA" id="ARBA00023136"/>
    </source>
</evidence>
<reference evidence="12 13" key="1">
    <citation type="journal article" date="2018" name="Front. Microbiol.">
        <title>Phylogeny of Vibrio vulnificus from the Analysis of the Core-Genome: Implications for Intra-Species Taxonomy.</title>
        <authorList>
            <person name="Roig F.J."/>
            <person name="Gonzalez-Candelas F."/>
            <person name="Sanjuan E."/>
            <person name="Fouz B."/>
            <person name="Feil E.J."/>
            <person name="Llorens C."/>
            <person name="Baker-Austin C."/>
            <person name="Oliver J.D."/>
            <person name="Danin-Poleg Y."/>
            <person name="Gibas C.J."/>
            <person name="Kashi Y."/>
            <person name="Gulig P.A."/>
            <person name="Morrison S.S."/>
            <person name="Amaro C."/>
        </authorList>
    </citation>
    <scope>NUCLEOTIDE SEQUENCE [LARGE SCALE GENOMIC DNA]</scope>
    <source>
        <strain evidence="12 13">CECT4608</strain>
    </source>
</reference>
<evidence type="ECO:0000256" key="3">
    <source>
        <dbReference type="ARBA" id="ARBA00022692"/>
    </source>
</evidence>
<evidence type="ECO:0000256" key="2">
    <source>
        <dbReference type="ARBA" id="ARBA00022475"/>
    </source>
</evidence>
<dbReference type="Pfam" id="PF13807">
    <property type="entry name" value="GNVR"/>
    <property type="match status" value="1"/>
</dbReference>
<accession>A0A2S3QV94</accession>
<evidence type="ECO:0000313" key="12">
    <source>
        <dbReference type="EMBL" id="POB41782.1"/>
    </source>
</evidence>
<dbReference type="GO" id="GO:0004713">
    <property type="term" value="F:protein tyrosine kinase activity"/>
    <property type="evidence" value="ECO:0007669"/>
    <property type="project" value="TreeGrafter"/>
</dbReference>
<dbReference type="PANTHER" id="PTHR32309">
    <property type="entry name" value="TYROSINE-PROTEIN KINASE"/>
    <property type="match status" value="1"/>
</dbReference>
<dbReference type="Pfam" id="PF02706">
    <property type="entry name" value="Wzz"/>
    <property type="match status" value="1"/>
</dbReference>
<evidence type="ECO:0000256" key="1">
    <source>
        <dbReference type="ARBA" id="ARBA00004651"/>
    </source>
</evidence>
<dbReference type="InterPro" id="IPR027417">
    <property type="entry name" value="P-loop_NTPase"/>
</dbReference>
<proteinExistence type="predicted"/>
<keyword evidence="6 9" id="KW-1133">Transmembrane helix</keyword>
<keyword evidence="2" id="KW-1003">Cell membrane</keyword>
<dbReference type="Proteomes" id="UP000237466">
    <property type="component" value="Unassembled WGS sequence"/>
</dbReference>
<dbReference type="RefSeq" id="WP_103201212.1">
    <property type="nucleotide sequence ID" value="NZ_PDGH01000146.1"/>
</dbReference>
<evidence type="ECO:0000256" key="6">
    <source>
        <dbReference type="ARBA" id="ARBA00022989"/>
    </source>
</evidence>
<evidence type="ECO:0000259" key="11">
    <source>
        <dbReference type="Pfam" id="PF13807"/>
    </source>
</evidence>
<keyword evidence="3 9" id="KW-0812">Transmembrane</keyword>
<feature type="domain" description="Polysaccharide chain length determinant N-terminal" evidence="10">
    <location>
        <begin position="14"/>
        <end position="106"/>
    </location>
</feature>
<comment type="subcellular location">
    <subcellularLocation>
        <location evidence="1">Cell membrane</location>
        <topology evidence="1">Multi-pass membrane protein</topology>
    </subcellularLocation>
</comment>
<feature type="transmembrane region" description="Helical" evidence="9">
    <location>
        <begin position="429"/>
        <end position="448"/>
    </location>
</feature>
<dbReference type="CDD" id="cd05387">
    <property type="entry name" value="BY-kinase"/>
    <property type="match status" value="1"/>
</dbReference>
<evidence type="ECO:0000256" key="8">
    <source>
        <dbReference type="SAM" id="Coils"/>
    </source>
</evidence>
<feature type="domain" description="Tyrosine-protein kinase G-rich" evidence="11">
    <location>
        <begin position="378"/>
        <end position="451"/>
    </location>
</feature>
<dbReference type="GO" id="GO:0005886">
    <property type="term" value="C:plasma membrane"/>
    <property type="evidence" value="ECO:0007669"/>
    <property type="project" value="UniProtKB-SubCell"/>
</dbReference>
<dbReference type="InterPro" id="IPR050445">
    <property type="entry name" value="Bact_polysacc_biosynth/exp"/>
</dbReference>
<dbReference type="InterPro" id="IPR005702">
    <property type="entry name" value="Wzc-like_C"/>
</dbReference>
<dbReference type="SUPFAM" id="SSF52540">
    <property type="entry name" value="P-loop containing nucleoside triphosphate hydrolases"/>
    <property type="match status" value="1"/>
</dbReference>
<gene>
    <name evidence="12" type="ORF">CRN52_22590</name>
</gene>
<keyword evidence="7 9" id="KW-0472">Membrane</keyword>
<sequence length="723" mass="80309">MAAGMVARGKKVENSIDFTPFLKALKKNGLKIVLFTALVTGACVPLIMSMGSKYISTAAVLLKAQADNATPIEQVDGYDSTRAQYYETQLNLMQSRVVLERVVKQLKLDENSQYNRDKIISESPLTWQLPEQQRMDNAIKTLRKGLTFTPVRLTQLVYVSYESSDAAEAARIANAVAQGFIDYSVEQKMAKTQTAQQWNESQMAELREQVAAKKKEMEHFLDKEGLLTFRGIDGFETEELGITTNKLADAKERRLAAQAQYEIVLNNIDAPLEDIAAIPEISSHPQLQDLRIALIQAKRKLFDLQNKYGPKHNKVLEAKAQIQAIEGQTKNLLNELKDGLYKQYQAALTKENRYKALLNEQKKQFRTLVAKRDQYESMKLDLQKTEDLYKSLFLRSKEQSLTAQYREPDALIYDPAVAAERPQKPNKKLLLVMVFVLSLMIALLFVIVRTAMNQTVSTLAQLPSKLGLAPLADLPEFAEGVERLALAKLIASNQQAMETIHGINSAVLLKAPTARTLGVVASCEGEGASLVAQLMAQSLAANHRTLLVDLDYRTQTGLSLPFESQSEQESVVATGFAQWLGAEQQATTLTLSDYVQPMEQGGDWLPRGVLTQSPLLLLGQEGAKHAFEQLALHYDRVVVNLPSLHENKDAQLIAKWLDQVLVVIQADTRQATAIRHDLAKLEQEGVCLLGGVLNRVNADELISEESLAFVTHGALSALDNLGR</sequence>
<dbReference type="EMBL" id="PDGH01000146">
    <property type="protein sequence ID" value="POB41782.1"/>
    <property type="molecule type" value="Genomic_DNA"/>
</dbReference>
<keyword evidence="8" id="KW-0175">Coiled coil</keyword>
<comment type="caution">
    <text evidence="12">The sequence shown here is derived from an EMBL/GenBank/DDBJ whole genome shotgun (WGS) entry which is preliminary data.</text>
</comment>
<evidence type="ECO:0000256" key="5">
    <source>
        <dbReference type="ARBA" id="ARBA00022840"/>
    </source>
</evidence>
<evidence type="ECO:0000313" key="13">
    <source>
        <dbReference type="Proteomes" id="UP000237466"/>
    </source>
</evidence>